<dbReference type="Proteomes" id="UP000799757">
    <property type="component" value="Unassembled WGS sequence"/>
</dbReference>
<reference evidence="1" key="1">
    <citation type="journal article" date="2020" name="Stud. Mycol.">
        <title>101 Dothideomycetes genomes: a test case for predicting lifestyles and emergence of pathogens.</title>
        <authorList>
            <person name="Haridas S."/>
            <person name="Albert R."/>
            <person name="Binder M."/>
            <person name="Bloem J."/>
            <person name="Labutti K."/>
            <person name="Salamov A."/>
            <person name="Andreopoulos B."/>
            <person name="Baker S."/>
            <person name="Barry K."/>
            <person name="Bills G."/>
            <person name="Bluhm B."/>
            <person name="Cannon C."/>
            <person name="Castanera R."/>
            <person name="Culley D."/>
            <person name="Daum C."/>
            <person name="Ezra D."/>
            <person name="Gonzalez J."/>
            <person name="Henrissat B."/>
            <person name="Kuo A."/>
            <person name="Liang C."/>
            <person name="Lipzen A."/>
            <person name="Lutzoni F."/>
            <person name="Magnuson J."/>
            <person name="Mondo S."/>
            <person name="Nolan M."/>
            <person name="Ohm R."/>
            <person name="Pangilinan J."/>
            <person name="Park H.-J."/>
            <person name="Ramirez L."/>
            <person name="Alfaro M."/>
            <person name="Sun H."/>
            <person name="Tritt A."/>
            <person name="Yoshinaga Y."/>
            <person name="Zwiers L.-H."/>
            <person name="Turgeon B."/>
            <person name="Goodwin S."/>
            <person name="Spatafora J."/>
            <person name="Crous P."/>
            <person name="Grigoriev I."/>
        </authorList>
    </citation>
    <scope>NUCLEOTIDE SEQUENCE</scope>
    <source>
        <strain evidence="1">CBS 109.77</strain>
    </source>
</reference>
<sequence>MNWFNGEESIVGRLLGCHSWALEQSQVAATELARARGAGQEAGPGNQIAKMDCTAFHVFALHSSMLYPISPDGVQHIVTTGGNHYIGFVNESTILKYPHFKGTRGALGVELEILQRLGKHPHIIELKGEHEDGLLLEYALIYHRK</sequence>
<dbReference type="AlphaFoldDB" id="A0A6A6WPP8"/>
<evidence type="ECO:0008006" key="3">
    <source>
        <dbReference type="Google" id="ProtNLM"/>
    </source>
</evidence>
<dbReference type="EMBL" id="MU002557">
    <property type="protein sequence ID" value="KAF2786082.1"/>
    <property type="molecule type" value="Genomic_DNA"/>
</dbReference>
<proteinExistence type="predicted"/>
<name>A0A6A6WPP8_9PLEO</name>
<accession>A0A6A6WPP8</accession>
<dbReference type="OrthoDB" id="1668230at2759"/>
<evidence type="ECO:0000313" key="2">
    <source>
        <dbReference type="Proteomes" id="UP000799757"/>
    </source>
</evidence>
<gene>
    <name evidence="1" type="ORF">K505DRAFT_368535</name>
</gene>
<organism evidence="1 2">
    <name type="scientific">Melanomma pulvis-pyrius CBS 109.77</name>
    <dbReference type="NCBI Taxonomy" id="1314802"/>
    <lineage>
        <taxon>Eukaryota</taxon>
        <taxon>Fungi</taxon>
        <taxon>Dikarya</taxon>
        <taxon>Ascomycota</taxon>
        <taxon>Pezizomycotina</taxon>
        <taxon>Dothideomycetes</taxon>
        <taxon>Pleosporomycetidae</taxon>
        <taxon>Pleosporales</taxon>
        <taxon>Melanommataceae</taxon>
        <taxon>Melanomma</taxon>
    </lineage>
</organism>
<protein>
    <recommendedName>
        <fullName evidence="3">Protein kinase domain-containing protein</fullName>
    </recommendedName>
</protein>
<keyword evidence="2" id="KW-1185">Reference proteome</keyword>
<evidence type="ECO:0000313" key="1">
    <source>
        <dbReference type="EMBL" id="KAF2786082.1"/>
    </source>
</evidence>